<dbReference type="SUPFAM" id="SSF54523">
    <property type="entry name" value="Pili subunits"/>
    <property type="match status" value="1"/>
</dbReference>
<keyword evidence="6" id="KW-0812">Transmembrane</keyword>
<dbReference type="STRING" id="867345.SAMN05421693_10938"/>
<evidence type="ECO:0000256" key="10">
    <source>
        <dbReference type="ARBA" id="ARBA00030775"/>
    </source>
</evidence>
<evidence type="ECO:0000256" key="8">
    <source>
        <dbReference type="ARBA" id="ARBA00023136"/>
    </source>
</evidence>
<keyword evidence="5" id="KW-0997">Cell inner membrane</keyword>
<evidence type="ECO:0000256" key="3">
    <source>
        <dbReference type="ARBA" id="ARBA00022475"/>
    </source>
</evidence>
<dbReference type="AlphaFoldDB" id="A0A1H9BJ62"/>
<reference evidence="12 13" key="1">
    <citation type="submission" date="2016-10" db="EMBL/GenBank/DDBJ databases">
        <authorList>
            <person name="de Groot N.N."/>
        </authorList>
    </citation>
    <scope>NUCLEOTIDE SEQUENCE [LARGE SCALE GENOMIC DNA]</scope>
    <source>
        <strain evidence="12 13">B7-7</strain>
    </source>
</reference>
<evidence type="ECO:0000256" key="1">
    <source>
        <dbReference type="ARBA" id="ARBA00004377"/>
    </source>
</evidence>
<feature type="domain" description="General secretion pathway GspH" evidence="11">
    <location>
        <begin position="33"/>
        <end position="128"/>
    </location>
</feature>
<accession>A0A1H9BJ62</accession>
<evidence type="ECO:0000256" key="6">
    <source>
        <dbReference type="ARBA" id="ARBA00022692"/>
    </source>
</evidence>
<sequence>MELLVALAVMGLMVALVPMAYDRLRETTDYQGAVRALATEMRLARNLAMQSGQSQALTIDLHQRHIQLADRQPLSIPRRLQVEAEFARIEQTADRVGAIRFYPDGSSTGGSVSLIRPAGNGTRLRVDWLLGRVTQEPVAPS</sequence>
<proteinExistence type="inferred from homology"/>
<evidence type="ECO:0000313" key="12">
    <source>
        <dbReference type="EMBL" id="SEP88771.1"/>
    </source>
</evidence>
<evidence type="ECO:0000256" key="4">
    <source>
        <dbReference type="ARBA" id="ARBA00022481"/>
    </source>
</evidence>
<evidence type="ECO:0000313" key="13">
    <source>
        <dbReference type="Proteomes" id="UP000199496"/>
    </source>
</evidence>
<dbReference type="InterPro" id="IPR045584">
    <property type="entry name" value="Pilin-like"/>
</dbReference>
<organism evidence="12 13">
    <name type="scientific">Ectothiorhodospira magna</name>
    <dbReference type="NCBI Taxonomy" id="867345"/>
    <lineage>
        <taxon>Bacteria</taxon>
        <taxon>Pseudomonadati</taxon>
        <taxon>Pseudomonadota</taxon>
        <taxon>Gammaproteobacteria</taxon>
        <taxon>Chromatiales</taxon>
        <taxon>Ectothiorhodospiraceae</taxon>
        <taxon>Ectothiorhodospira</taxon>
    </lineage>
</organism>
<dbReference type="InterPro" id="IPR022346">
    <property type="entry name" value="T2SS_GspH"/>
</dbReference>
<dbReference type="GO" id="GO:0015627">
    <property type="term" value="C:type II protein secretion system complex"/>
    <property type="evidence" value="ECO:0007669"/>
    <property type="project" value="InterPro"/>
</dbReference>
<keyword evidence="4" id="KW-0488">Methylation</keyword>
<evidence type="ECO:0000256" key="7">
    <source>
        <dbReference type="ARBA" id="ARBA00022989"/>
    </source>
</evidence>
<gene>
    <name evidence="12" type="ORF">SAMN05421693_10938</name>
</gene>
<name>A0A1H9BJ62_9GAMM</name>
<dbReference type="Proteomes" id="UP000199496">
    <property type="component" value="Unassembled WGS sequence"/>
</dbReference>
<evidence type="ECO:0000256" key="2">
    <source>
        <dbReference type="ARBA" id="ARBA00021549"/>
    </source>
</evidence>
<dbReference type="Pfam" id="PF12019">
    <property type="entry name" value="GspH"/>
    <property type="match status" value="1"/>
</dbReference>
<comment type="similarity">
    <text evidence="9">Belongs to the GSP H family.</text>
</comment>
<comment type="subcellular location">
    <subcellularLocation>
        <location evidence="1">Cell inner membrane</location>
        <topology evidence="1">Single-pass membrane protein</topology>
    </subcellularLocation>
</comment>
<dbReference type="GO" id="GO:0005886">
    <property type="term" value="C:plasma membrane"/>
    <property type="evidence" value="ECO:0007669"/>
    <property type="project" value="UniProtKB-SubCell"/>
</dbReference>
<keyword evidence="13" id="KW-1185">Reference proteome</keyword>
<keyword evidence="8" id="KW-0472">Membrane</keyword>
<protein>
    <recommendedName>
        <fullName evidence="2">Type II secretion system protein H</fullName>
    </recommendedName>
    <alternativeName>
        <fullName evidence="10">General secretion pathway protein H</fullName>
    </alternativeName>
</protein>
<evidence type="ECO:0000259" key="11">
    <source>
        <dbReference type="Pfam" id="PF12019"/>
    </source>
</evidence>
<evidence type="ECO:0000256" key="9">
    <source>
        <dbReference type="ARBA" id="ARBA00025772"/>
    </source>
</evidence>
<evidence type="ECO:0000256" key="5">
    <source>
        <dbReference type="ARBA" id="ARBA00022519"/>
    </source>
</evidence>
<dbReference type="GO" id="GO:0015628">
    <property type="term" value="P:protein secretion by the type II secretion system"/>
    <property type="evidence" value="ECO:0007669"/>
    <property type="project" value="InterPro"/>
</dbReference>
<dbReference type="EMBL" id="FOFO01000009">
    <property type="protein sequence ID" value="SEP88771.1"/>
    <property type="molecule type" value="Genomic_DNA"/>
</dbReference>
<keyword evidence="7" id="KW-1133">Transmembrane helix</keyword>
<keyword evidence="3" id="KW-1003">Cell membrane</keyword>